<dbReference type="InterPro" id="IPR015947">
    <property type="entry name" value="PUA-like_sf"/>
</dbReference>
<reference evidence="3 4" key="1">
    <citation type="journal article" date="2018" name="Antonie Van Leeuwenhoek">
        <title>Larkinella terrae sp. nov., isolated from soil on Jeju Island, South Korea.</title>
        <authorList>
            <person name="Ten L.N."/>
            <person name="Jeon J."/>
            <person name="Park S.J."/>
            <person name="Park S."/>
            <person name="Lee S.Y."/>
            <person name="Kim M.K."/>
            <person name="Jung H.Y."/>
        </authorList>
    </citation>
    <scope>NUCLEOTIDE SEQUENCE [LARGE SCALE GENOMIC DNA]</scope>
    <source>
        <strain evidence="3 4">KCTC 52001</strain>
    </source>
</reference>
<dbReference type="HAMAP" id="MF_00771">
    <property type="entry name" value="UPF0310"/>
    <property type="match status" value="1"/>
</dbReference>
<name>A0A7K0EMB2_9BACT</name>
<evidence type="ECO:0000313" key="4">
    <source>
        <dbReference type="Proteomes" id="UP000441754"/>
    </source>
</evidence>
<evidence type="ECO:0000259" key="2">
    <source>
        <dbReference type="Pfam" id="PF01878"/>
    </source>
</evidence>
<protein>
    <recommendedName>
        <fullName evidence="1">UPF0310 protein GJJ30_16885</fullName>
    </recommendedName>
</protein>
<dbReference type="InterPro" id="IPR002740">
    <property type="entry name" value="EVE_domain"/>
</dbReference>
<dbReference type="EMBL" id="WJXZ01000009">
    <property type="protein sequence ID" value="MRS62977.1"/>
    <property type="molecule type" value="Genomic_DNA"/>
</dbReference>
<comment type="caution">
    <text evidence="3">The sequence shown here is derived from an EMBL/GenBank/DDBJ whole genome shotgun (WGS) entry which is preliminary data.</text>
</comment>
<feature type="domain" description="EVE" evidence="2">
    <location>
        <begin position="6"/>
        <end position="137"/>
    </location>
</feature>
<dbReference type="Pfam" id="PF01878">
    <property type="entry name" value="EVE"/>
    <property type="match status" value="1"/>
</dbReference>
<dbReference type="AlphaFoldDB" id="A0A7K0EMB2"/>
<dbReference type="SUPFAM" id="SSF88697">
    <property type="entry name" value="PUA domain-like"/>
    <property type="match status" value="1"/>
</dbReference>
<accession>A0A7K0EMB2</accession>
<evidence type="ECO:0000256" key="1">
    <source>
        <dbReference type="HAMAP-Rule" id="MF_00771"/>
    </source>
</evidence>
<proteinExistence type="inferred from homology"/>
<keyword evidence="4" id="KW-1185">Reference proteome</keyword>
<dbReference type="RefSeq" id="WP_154176334.1">
    <property type="nucleotide sequence ID" value="NZ_WJXZ01000009.1"/>
</dbReference>
<dbReference type="OrthoDB" id="9793567at2"/>
<comment type="similarity">
    <text evidence="1">Belongs to the UPF0310 family.</text>
</comment>
<dbReference type="InterPro" id="IPR022996">
    <property type="entry name" value="UPF0310"/>
</dbReference>
<dbReference type="Gene3D" id="3.10.590.10">
    <property type="entry name" value="ph1033 like domains"/>
    <property type="match status" value="1"/>
</dbReference>
<evidence type="ECO:0000313" key="3">
    <source>
        <dbReference type="EMBL" id="MRS62977.1"/>
    </source>
</evidence>
<dbReference type="CDD" id="cd21132">
    <property type="entry name" value="EVE-like"/>
    <property type="match status" value="1"/>
</dbReference>
<gene>
    <name evidence="3" type="ORF">GJJ30_16885</name>
</gene>
<dbReference type="Proteomes" id="UP000441754">
    <property type="component" value="Unassembled WGS sequence"/>
</dbReference>
<sequence>MGELQKYWIAVASKDHVMRGVTGGFMQVNHGKEAPLKRTKPDDWVIFYSPKQALELDEKCQAFTAIGQVTNDPIYQFSVTDDFVPFRRNVRFYDSKEASILPLINNLDFIPNKKSWGYSFRFGFFEIGKKDFELIRQSMLIDRHE</sequence>
<dbReference type="NCBIfam" id="NF002616">
    <property type="entry name" value="PRK02268.1-2"/>
    <property type="match status" value="1"/>
</dbReference>
<organism evidence="3 4">
    <name type="scientific">Larkinella terrae</name>
    <dbReference type="NCBI Taxonomy" id="2025311"/>
    <lineage>
        <taxon>Bacteria</taxon>
        <taxon>Pseudomonadati</taxon>
        <taxon>Bacteroidota</taxon>
        <taxon>Cytophagia</taxon>
        <taxon>Cytophagales</taxon>
        <taxon>Spirosomataceae</taxon>
        <taxon>Larkinella</taxon>
    </lineage>
</organism>